<dbReference type="RefSeq" id="WP_280114680.1">
    <property type="nucleotide sequence ID" value="NZ_SMLY01000056.1"/>
</dbReference>
<comment type="caution">
    <text evidence="4">The sequence shown here is derived from an EMBL/GenBank/DDBJ whole genome shotgun (WGS) entry which is preliminary data.</text>
</comment>
<dbReference type="InterPro" id="IPR000182">
    <property type="entry name" value="GNAT_dom"/>
</dbReference>
<proteinExistence type="predicted"/>
<reference evidence="4 5" key="1">
    <citation type="submission" date="2019-07" db="EMBL/GenBank/DDBJ databases">
        <title>Genomic Encyclopedia of Archaeal and Bacterial Type Strains, Phase II (KMG-II): from individual species to whole genera.</title>
        <authorList>
            <person name="Goeker M."/>
        </authorList>
    </citation>
    <scope>NUCLEOTIDE SEQUENCE [LARGE SCALE GENOMIC DNA]</scope>
    <source>
        <strain evidence="4 5">ATCC BAA-252</strain>
    </source>
</reference>
<gene>
    <name evidence="4" type="ORF">JM93_03930</name>
</gene>
<dbReference type="InterPro" id="IPR016181">
    <property type="entry name" value="Acyl_CoA_acyltransferase"/>
</dbReference>
<dbReference type="Proteomes" id="UP000320593">
    <property type="component" value="Unassembled WGS sequence"/>
</dbReference>
<evidence type="ECO:0000256" key="2">
    <source>
        <dbReference type="ARBA" id="ARBA00023315"/>
    </source>
</evidence>
<dbReference type="PANTHER" id="PTHR43072:SF23">
    <property type="entry name" value="UPF0039 PROTEIN C11D3.02C"/>
    <property type="match status" value="1"/>
</dbReference>
<accession>A0A562SIX3</accession>
<evidence type="ECO:0000313" key="4">
    <source>
        <dbReference type="EMBL" id="TWI80716.1"/>
    </source>
</evidence>
<dbReference type="PROSITE" id="PS51186">
    <property type="entry name" value="GNAT"/>
    <property type="match status" value="1"/>
</dbReference>
<evidence type="ECO:0000259" key="3">
    <source>
        <dbReference type="PROSITE" id="PS51186"/>
    </source>
</evidence>
<feature type="domain" description="N-acetyltransferase" evidence="3">
    <location>
        <begin position="12"/>
        <end position="175"/>
    </location>
</feature>
<keyword evidence="2" id="KW-0012">Acyltransferase</keyword>
<dbReference type="SUPFAM" id="SSF55729">
    <property type="entry name" value="Acyl-CoA N-acyltransferases (Nat)"/>
    <property type="match status" value="1"/>
</dbReference>
<organism evidence="4 5">
    <name type="scientific">Roseibium hamelinense</name>
    <dbReference type="NCBI Taxonomy" id="150831"/>
    <lineage>
        <taxon>Bacteria</taxon>
        <taxon>Pseudomonadati</taxon>
        <taxon>Pseudomonadota</taxon>
        <taxon>Alphaproteobacteria</taxon>
        <taxon>Hyphomicrobiales</taxon>
        <taxon>Stappiaceae</taxon>
        <taxon>Roseibium</taxon>
    </lineage>
</organism>
<dbReference type="Gene3D" id="3.40.630.30">
    <property type="match status" value="1"/>
</dbReference>
<dbReference type="PANTHER" id="PTHR43072">
    <property type="entry name" value="N-ACETYLTRANSFERASE"/>
    <property type="match status" value="1"/>
</dbReference>
<evidence type="ECO:0000256" key="1">
    <source>
        <dbReference type="ARBA" id="ARBA00022679"/>
    </source>
</evidence>
<protein>
    <submittedName>
        <fullName evidence="4">Phosphinothricin acetyltransferase</fullName>
    </submittedName>
</protein>
<dbReference type="CDD" id="cd04301">
    <property type="entry name" value="NAT_SF"/>
    <property type="match status" value="1"/>
</dbReference>
<dbReference type="AlphaFoldDB" id="A0A562SIX3"/>
<dbReference type="EMBL" id="VLLF01000011">
    <property type="protein sequence ID" value="TWI80716.1"/>
    <property type="molecule type" value="Genomic_DNA"/>
</dbReference>
<dbReference type="Pfam" id="PF00583">
    <property type="entry name" value="Acetyltransf_1"/>
    <property type="match status" value="1"/>
</dbReference>
<keyword evidence="1 4" id="KW-0808">Transferase</keyword>
<name>A0A562SIX3_9HYPH</name>
<sequence>MNETPQISSGTLRIRSAEDRDVPALLELHNHAVSHTTAAWTDQLATLETRHAWFLARRAEGFPILVAVDASDAVLGYGSYSWFRGRDGYRKTVEHSVYVDAAHKRAGIGRALLEELVTQAERDGFHAMVAVIDGENLASIRLHEKTGFVQTGRLPEVGTKFGRWLDLVLMTRLIDTAPPPHGGTVRS</sequence>
<evidence type="ECO:0000313" key="5">
    <source>
        <dbReference type="Proteomes" id="UP000320593"/>
    </source>
</evidence>
<keyword evidence="5" id="KW-1185">Reference proteome</keyword>
<dbReference type="GO" id="GO:0016747">
    <property type="term" value="F:acyltransferase activity, transferring groups other than amino-acyl groups"/>
    <property type="evidence" value="ECO:0007669"/>
    <property type="project" value="InterPro"/>
</dbReference>